<keyword evidence="2" id="KW-1185">Reference proteome</keyword>
<proteinExistence type="predicted"/>
<evidence type="ECO:0000313" key="2">
    <source>
        <dbReference type="Proteomes" id="UP000217289"/>
    </source>
</evidence>
<dbReference type="PROSITE" id="PS51257">
    <property type="entry name" value="PROKAR_LIPOPROTEIN"/>
    <property type="match status" value="1"/>
</dbReference>
<sequence>MNRSHVRKLPILFCVLLGTGCGAVSHGSRLSDRPPRAVRGPYLSTGGAPRPFRTLGFTQITGYGVTVAGVSDVGNAALDSTIRGALVDVALKMGGDGVIHITFEDENPPTDVERASDLSESITQVASGQGGVKSRSRNVIVTGEVIQFLPSP</sequence>
<gene>
    <name evidence="1" type="ORF">MEBOL_001153</name>
</gene>
<dbReference type="Proteomes" id="UP000217289">
    <property type="component" value="Chromosome"/>
</dbReference>
<dbReference type="EMBL" id="CP022163">
    <property type="protein sequence ID" value="ATB27708.1"/>
    <property type="molecule type" value="Genomic_DNA"/>
</dbReference>
<dbReference type="KEGG" id="mbd:MEBOL_001153"/>
<evidence type="ECO:0008006" key="3">
    <source>
        <dbReference type="Google" id="ProtNLM"/>
    </source>
</evidence>
<organism evidence="1 2">
    <name type="scientific">Melittangium boletus DSM 14713</name>
    <dbReference type="NCBI Taxonomy" id="1294270"/>
    <lineage>
        <taxon>Bacteria</taxon>
        <taxon>Pseudomonadati</taxon>
        <taxon>Myxococcota</taxon>
        <taxon>Myxococcia</taxon>
        <taxon>Myxococcales</taxon>
        <taxon>Cystobacterineae</taxon>
        <taxon>Archangiaceae</taxon>
        <taxon>Melittangium</taxon>
    </lineage>
</organism>
<name>A0A250I923_9BACT</name>
<accession>A0A250I923</accession>
<dbReference type="AlphaFoldDB" id="A0A250I923"/>
<evidence type="ECO:0000313" key="1">
    <source>
        <dbReference type="EMBL" id="ATB27708.1"/>
    </source>
</evidence>
<protein>
    <recommendedName>
        <fullName evidence="3">Lipoprotein</fullName>
    </recommendedName>
</protein>
<reference evidence="1 2" key="1">
    <citation type="submission" date="2017-06" db="EMBL/GenBank/DDBJ databases">
        <authorList>
            <person name="Kim H.J."/>
            <person name="Triplett B.A."/>
        </authorList>
    </citation>
    <scope>NUCLEOTIDE SEQUENCE [LARGE SCALE GENOMIC DNA]</scope>
    <source>
        <strain evidence="1 2">DSM 14713</strain>
    </source>
</reference>